<feature type="non-terminal residue" evidence="1">
    <location>
        <position position="51"/>
    </location>
</feature>
<organism evidence="1">
    <name type="scientific">Lepeophtheirus salmonis</name>
    <name type="common">Salmon louse</name>
    <name type="synonym">Caligus salmonis</name>
    <dbReference type="NCBI Taxonomy" id="72036"/>
    <lineage>
        <taxon>Eukaryota</taxon>
        <taxon>Metazoa</taxon>
        <taxon>Ecdysozoa</taxon>
        <taxon>Arthropoda</taxon>
        <taxon>Crustacea</taxon>
        <taxon>Multicrustacea</taxon>
        <taxon>Hexanauplia</taxon>
        <taxon>Copepoda</taxon>
        <taxon>Siphonostomatoida</taxon>
        <taxon>Caligidae</taxon>
        <taxon>Lepeophtheirus</taxon>
    </lineage>
</organism>
<dbReference type="EMBL" id="HACA01006719">
    <property type="protein sequence ID" value="CDW24080.1"/>
    <property type="molecule type" value="Transcribed_RNA"/>
</dbReference>
<evidence type="ECO:0000313" key="1">
    <source>
        <dbReference type="EMBL" id="CDW24080.1"/>
    </source>
</evidence>
<dbReference type="AlphaFoldDB" id="A0A0K2TE05"/>
<protein>
    <submittedName>
        <fullName evidence="1">Uncharacterized protein</fullName>
    </submittedName>
</protein>
<accession>A0A0K2TE05</accession>
<proteinExistence type="predicted"/>
<name>A0A0K2TE05_LEPSM</name>
<reference evidence="1" key="1">
    <citation type="submission" date="2014-05" db="EMBL/GenBank/DDBJ databases">
        <authorList>
            <person name="Chronopoulou M."/>
        </authorList>
    </citation>
    <scope>NUCLEOTIDE SEQUENCE</scope>
    <source>
        <tissue evidence="1">Whole organism</tissue>
    </source>
</reference>
<feature type="non-terminal residue" evidence="1">
    <location>
        <position position="1"/>
    </location>
</feature>
<sequence>KRSGSQTSVVYALWTIRLYHNLWYNLASSVISSKELERVGIERGLKTSQKG</sequence>